<dbReference type="InterPro" id="IPR001128">
    <property type="entry name" value="Cyt_P450"/>
</dbReference>
<dbReference type="GO" id="GO:0020037">
    <property type="term" value="F:heme binding"/>
    <property type="evidence" value="ECO:0007669"/>
    <property type="project" value="InterPro"/>
</dbReference>
<evidence type="ECO:0000256" key="5">
    <source>
        <dbReference type="ARBA" id="ARBA00023004"/>
    </source>
</evidence>
<dbReference type="AlphaFoldDB" id="A0A917XPK1"/>
<evidence type="ECO:0000313" key="9">
    <source>
        <dbReference type="Proteomes" id="UP000653411"/>
    </source>
</evidence>
<organism evidence="8 9">
    <name type="scientific">Streptomyces fuscichromogenes</name>
    <dbReference type="NCBI Taxonomy" id="1324013"/>
    <lineage>
        <taxon>Bacteria</taxon>
        <taxon>Bacillati</taxon>
        <taxon>Actinomycetota</taxon>
        <taxon>Actinomycetes</taxon>
        <taxon>Kitasatosporales</taxon>
        <taxon>Streptomycetaceae</taxon>
        <taxon>Streptomyces</taxon>
    </lineage>
</organism>
<proteinExistence type="inferred from homology"/>
<evidence type="ECO:0000256" key="6">
    <source>
        <dbReference type="ARBA" id="ARBA00023033"/>
    </source>
</evidence>
<dbReference type="Gene3D" id="1.10.630.10">
    <property type="entry name" value="Cytochrome P450"/>
    <property type="match status" value="1"/>
</dbReference>
<dbReference type="FunFam" id="1.10.630.10:FF:000018">
    <property type="entry name" value="Cytochrome P450 monooxygenase"/>
    <property type="match status" value="1"/>
</dbReference>
<keyword evidence="9" id="KW-1185">Reference proteome</keyword>
<dbReference type="InterPro" id="IPR036396">
    <property type="entry name" value="Cyt_P450_sf"/>
</dbReference>
<protein>
    <submittedName>
        <fullName evidence="8">Biflaviolin synthase CYP158A2</fullName>
    </submittedName>
</protein>
<evidence type="ECO:0000256" key="7">
    <source>
        <dbReference type="RuleBase" id="RU000461"/>
    </source>
</evidence>
<reference evidence="8" key="1">
    <citation type="journal article" date="2014" name="Int. J. Syst. Evol. Microbiol.">
        <title>Complete genome sequence of Corynebacterium casei LMG S-19264T (=DSM 44701T), isolated from a smear-ripened cheese.</title>
        <authorList>
            <consortium name="US DOE Joint Genome Institute (JGI-PGF)"/>
            <person name="Walter F."/>
            <person name="Albersmeier A."/>
            <person name="Kalinowski J."/>
            <person name="Ruckert C."/>
        </authorList>
    </citation>
    <scope>NUCLEOTIDE SEQUENCE</scope>
    <source>
        <strain evidence="8">CGMCC 4.7110</strain>
    </source>
</reference>
<comment type="similarity">
    <text evidence="1 7">Belongs to the cytochrome P450 family.</text>
</comment>
<evidence type="ECO:0000256" key="2">
    <source>
        <dbReference type="ARBA" id="ARBA00022617"/>
    </source>
</evidence>
<comment type="caution">
    <text evidence="8">The sequence shown here is derived from an EMBL/GenBank/DDBJ whole genome shotgun (WGS) entry which is preliminary data.</text>
</comment>
<reference evidence="8" key="2">
    <citation type="submission" date="2020-09" db="EMBL/GenBank/DDBJ databases">
        <authorList>
            <person name="Sun Q."/>
            <person name="Zhou Y."/>
        </authorList>
    </citation>
    <scope>NUCLEOTIDE SEQUENCE</scope>
    <source>
        <strain evidence="8">CGMCC 4.7110</strain>
    </source>
</reference>
<evidence type="ECO:0000256" key="1">
    <source>
        <dbReference type="ARBA" id="ARBA00010617"/>
    </source>
</evidence>
<keyword evidence="2 7" id="KW-0349">Heme</keyword>
<keyword evidence="3 7" id="KW-0479">Metal-binding</keyword>
<dbReference type="InterPro" id="IPR017972">
    <property type="entry name" value="Cyt_P450_CS"/>
</dbReference>
<evidence type="ECO:0000313" key="8">
    <source>
        <dbReference type="EMBL" id="GGN45643.1"/>
    </source>
</evidence>
<dbReference type="CDD" id="cd11031">
    <property type="entry name" value="Cyp158A-like"/>
    <property type="match status" value="1"/>
</dbReference>
<dbReference type="Pfam" id="PF00067">
    <property type="entry name" value="p450"/>
    <property type="match status" value="1"/>
</dbReference>
<sequence>MSEQEMELSEQLPKCPFPHIDGLGLEPQLRHLLYDQPNSKMSLEYGEGGAWIVTRYEEVKRVATDRRFSRAALVGLDFERITPRPIAPPGSIFVQDPAVHRQMRSALAGAFGSRALDRMRGQIQRTVDELLEAMKADDGPADFMSAVADPLPTRVICQVLAIPSDDEAWLMDQVGALKRIDPSHRTTALEAQKTLHAYVVSLVDRRRRDPGTDLVSSLTAGAEEERLTDDEVVSLVISLILTGHDNVTNELGNIVFTLLTDGALRRQAETDFSAAFEELLRYIPFRRGVGTPRVALEDVTVGDKMIKSGDVVHVAYMAANRDPEKFPDPDELKPDRLKVPHMTFGWGAHRCPAEPLARLEIEIALTSLFARFPGLKLAVPQHEIEWQRENVNRLPLSLPVAW</sequence>
<name>A0A917XPK1_9ACTN</name>
<dbReference type="GO" id="GO:0016705">
    <property type="term" value="F:oxidoreductase activity, acting on paired donors, with incorporation or reduction of molecular oxygen"/>
    <property type="evidence" value="ECO:0007669"/>
    <property type="project" value="InterPro"/>
</dbReference>
<dbReference type="SUPFAM" id="SSF48264">
    <property type="entry name" value="Cytochrome P450"/>
    <property type="match status" value="1"/>
</dbReference>
<dbReference type="EMBL" id="BMML01000048">
    <property type="protein sequence ID" value="GGN45643.1"/>
    <property type="molecule type" value="Genomic_DNA"/>
</dbReference>
<dbReference type="GO" id="GO:0004497">
    <property type="term" value="F:monooxygenase activity"/>
    <property type="evidence" value="ECO:0007669"/>
    <property type="project" value="UniProtKB-KW"/>
</dbReference>
<accession>A0A917XPK1</accession>
<keyword evidence="4 7" id="KW-0560">Oxidoreductase</keyword>
<dbReference type="Proteomes" id="UP000653411">
    <property type="component" value="Unassembled WGS sequence"/>
</dbReference>
<dbReference type="InterPro" id="IPR002397">
    <property type="entry name" value="Cyt_P450_B"/>
</dbReference>
<keyword evidence="6 7" id="KW-0503">Monooxygenase</keyword>
<dbReference type="PANTHER" id="PTHR46696">
    <property type="entry name" value="P450, PUTATIVE (EUROFUNG)-RELATED"/>
    <property type="match status" value="1"/>
</dbReference>
<dbReference type="GO" id="GO:0005506">
    <property type="term" value="F:iron ion binding"/>
    <property type="evidence" value="ECO:0007669"/>
    <property type="project" value="InterPro"/>
</dbReference>
<gene>
    <name evidence="8" type="primary">cyp158a2</name>
    <name evidence="8" type="ORF">GCM10011578_097810</name>
</gene>
<keyword evidence="5 7" id="KW-0408">Iron</keyword>
<dbReference type="PRINTS" id="PR00359">
    <property type="entry name" value="BP450"/>
</dbReference>
<evidence type="ECO:0000256" key="3">
    <source>
        <dbReference type="ARBA" id="ARBA00022723"/>
    </source>
</evidence>
<dbReference type="PROSITE" id="PS00086">
    <property type="entry name" value="CYTOCHROME_P450"/>
    <property type="match status" value="1"/>
</dbReference>
<dbReference type="PANTHER" id="PTHR46696:SF1">
    <property type="entry name" value="CYTOCHROME P450 YJIB-RELATED"/>
    <property type="match status" value="1"/>
</dbReference>
<evidence type="ECO:0000256" key="4">
    <source>
        <dbReference type="ARBA" id="ARBA00023002"/>
    </source>
</evidence>